<reference evidence="3" key="3">
    <citation type="submission" date="2015-02" db="UniProtKB">
        <authorList>
            <consortium name="EnsemblProtists"/>
        </authorList>
    </citation>
    <scope>IDENTIFICATION</scope>
    <source>
        <strain evidence="3">DAOM BR144</strain>
    </source>
</reference>
<feature type="region of interest" description="Disordered" evidence="1">
    <location>
        <begin position="377"/>
        <end position="452"/>
    </location>
</feature>
<evidence type="ECO:0000256" key="1">
    <source>
        <dbReference type="SAM" id="MobiDB-lite"/>
    </source>
</evidence>
<dbReference type="EMBL" id="GL376604">
    <property type="status" value="NOT_ANNOTATED_CDS"/>
    <property type="molecule type" value="Genomic_DNA"/>
</dbReference>
<feature type="compositionally biased region" description="Low complexity" evidence="1">
    <location>
        <begin position="435"/>
        <end position="452"/>
    </location>
</feature>
<dbReference type="GO" id="GO:0005524">
    <property type="term" value="F:ATP binding"/>
    <property type="evidence" value="ECO:0007669"/>
    <property type="project" value="InterPro"/>
</dbReference>
<dbReference type="Pfam" id="PF07714">
    <property type="entry name" value="PK_Tyr_Ser-Thr"/>
    <property type="match status" value="1"/>
</dbReference>
<dbReference type="AlphaFoldDB" id="K3WN64"/>
<dbReference type="InterPro" id="IPR000719">
    <property type="entry name" value="Prot_kinase_dom"/>
</dbReference>
<dbReference type="OMA" id="HWREEAL"/>
<evidence type="ECO:0000313" key="4">
    <source>
        <dbReference type="Proteomes" id="UP000019132"/>
    </source>
</evidence>
<dbReference type="InParanoid" id="K3WN64"/>
<feature type="compositionally biased region" description="Basic and acidic residues" evidence="1">
    <location>
        <begin position="377"/>
        <end position="387"/>
    </location>
</feature>
<reference evidence="4" key="2">
    <citation type="submission" date="2010-04" db="EMBL/GenBank/DDBJ databases">
        <authorList>
            <person name="Buell R."/>
            <person name="Hamilton J."/>
            <person name="Hostetler J."/>
        </authorList>
    </citation>
    <scope>NUCLEOTIDE SEQUENCE [LARGE SCALE GENOMIC DNA]</scope>
    <source>
        <strain evidence="4">DAOM:BR144</strain>
    </source>
</reference>
<dbReference type="STRING" id="431595.K3WN64"/>
<dbReference type="EnsemblProtists" id="PYU1_T006406">
    <property type="protein sequence ID" value="PYU1_T006406"/>
    <property type="gene ID" value="PYU1_G006394"/>
</dbReference>
<dbReference type="GO" id="GO:0004672">
    <property type="term" value="F:protein kinase activity"/>
    <property type="evidence" value="ECO:0007669"/>
    <property type="project" value="InterPro"/>
</dbReference>
<dbReference type="InterPro" id="IPR011009">
    <property type="entry name" value="Kinase-like_dom_sf"/>
</dbReference>
<organism evidence="3 4">
    <name type="scientific">Globisporangium ultimum (strain ATCC 200006 / CBS 805.95 / DAOM BR144)</name>
    <name type="common">Pythium ultimum</name>
    <dbReference type="NCBI Taxonomy" id="431595"/>
    <lineage>
        <taxon>Eukaryota</taxon>
        <taxon>Sar</taxon>
        <taxon>Stramenopiles</taxon>
        <taxon>Oomycota</taxon>
        <taxon>Peronosporomycetes</taxon>
        <taxon>Pythiales</taxon>
        <taxon>Pythiaceae</taxon>
        <taxon>Globisporangium</taxon>
    </lineage>
</organism>
<name>K3WN64_GLOUD</name>
<keyword evidence="4" id="KW-1185">Reference proteome</keyword>
<dbReference type="Gene3D" id="3.30.200.20">
    <property type="entry name" value="Phosphorylase Kinase, domain 1"/>
    <property type="match status" value="1"/>
</dbReference>
<protein>
    <recommendedName>
        <fullName evidence="2">Protein kinase domain-containing protein</fullName>
    </recommendedName>
</protein>
<evidence type="ECO:0000313" key="3">
    <source>
        <dbReference type="EnsemblProtists" id="PYU1_T006406"/>
    </source>
</evidence>
<accession>K3WN64</accession>
<dbReference type="Gene3D" id="1.10.510.10">
    <property type="entry name" value="Transferase(Phosphotransferase) domain 1"/>
    <property type="match status" value="1"/>
</dbReference>
<dbReference type="Proteomes" id="UP000019132">
    <property type="component" value="Unassembled WGS sequence"/>
</dbReference>
<feature type="domain" description="Protein kinase" evidence="2">
    <location>
        <begin position="1"/>
        <end position="402"/>
    </location>
</feature>
<dbReference type="PROSITE" id="PS50011">
    <property type="entry name" value="PROTEIN_KINASE_DOM"/>
    <property type="match status" value="1"/>
</dbReference>
<dbReference type="HOGENOM" id="CLU_032445_1_0_1"/>
<dbReference type="InterPro" id="IPR001245">
    <property type="entry name" value="Ser-Thr/Tyr_kinase_cat_dom"/>
</dbReference>
<evidence type="ECO:0000259" key="2">
    <source>
        <dbReference type="PROSITE" id="PS50011"/>
    </source>
</evidence>
<dbReference type="VEuPathDB" id="FungiDB:PYU1_G006394"/>
<sequence length="452" mass="50985">MAFNGALAVLLAAKYCKNNPLFAWREEAFPEIGRRDEKFCFRVDLVNLLQDRCGEMLITLFPVQHSFLDFKKENLLYTLKALLVTLKHPYILPVMDIFYSKEKKGLLVLQPFVAAGSLKDRIHRVNPTRSYKEKYRLVGASPLPFNDIARFGRQILEALVALRSKGIVCEHLSSGNVIIDQENARIADIYTPLLAIDRYKDVRELTVPLEGKVELDLLLLGRLVYEMATGMELTTVQPEEGVLELLAPEIAHVLEMIFFPTYINRAPSSSDSDFMSSGNVDADDDCESVASVDTTATTSSSKKNSYGITIDAILSCELFANAEVPPIETLFSGFRFDSSMKSTIKSSMRINASRNQAYVVHFNEKEALQRARQRAERRVYEEKEKQQQRIQQLTTNKNQPAKNLNFNSKTTLTRRKSYRADSMRAGLPHRQLSRTNSSSSNQKDASASTSSA</sequence>
<reference evidence="4" key="1">
    <citation type="journal article" date="2010" name="Genome Biol.">
        <title>Genome sequence of the necrotrophic plant pathogen Pythium ultimum reveals original pathogenicity mechanisms and effector repertoire.</title>
        <authorList>
            <person name="Levesque C.A."/>
            <person name="Brouwer H."/>
            <person name="Cano L."/>
            <person name="Hamilton J.P."/>
            <person name="Holt C."/>
            <person name="Huitema E."/>
            <person name="Raffaele S."/>
            <person name="Robideau G.P."/>
            <person name="Thines M."/>
            <person name="Win J."/>
            <person name="Zerillo M.M."/>
            <person name="Beakes G.W."/>
            <person name="Boore J.L."/>
            <person name="Busam D."/>
            <person name="Dumas B."/>
            <person name="Ferriera S."/>
            <person name="Fuerstenberg S.I."/>
            <person name="Gachon C.M."/>
            <person name="Gaulin E."/>
            <person name="Govers F."/>
            <person name="Grenville-Briggs L."/>
            <person name="Horner N."/>
            <person name="Hostetler J."/>
            <person name="Jiang R.H."/>
            <person name="Johnson J."/>
            <person name="Krajaejun T."/>
            <person name="Lin H."/>
            <person name="Meijer H.J."/>
            <person name="Moore B."/>
            <person name="Morris P."/>
            <person name="Phuntmart V."/>
            <person name="Puiu D."/>
            <person name="Shetty J."/>
            <person name="Stajich J.E."/>
            <person name="Tripathy S."/>
            <person name="Wawra S."/>
            <person name="van West P."/>
            <person name="Whitty B.R."/>
            <person name="Coutinho P.M."/>
            <person name="Henrissat B."/>
            <person name="Martin F."/>
            <person name="Thomas P.D."/>
            <person name="Tyler B.M."/>
            <person name="De Vries R.P."/>
            <person name="Kamoun S."/>
            <person name="Yandell M."/>
            <person name="Tisserat N."/>
            <person name="Buell C.R."/>
        </authorList>
    </citation>
    <scope>NUCLEOTIDE SEQUENCE</scope>
    <source>
        <strain evidence="4">DAOM:BR144</strain>
    </source>
</reference>
<dbReference type="SUPFAM" id="SSF56112">
    <property type="entry name" value="Protein kinase-like (PK-like)"/>
    <property type="match status" value="1"/>
</dbReference>
<proteinExistence type="predicted"/>
<feature type="compositionally biased region" description="Polar residues" evidence="1">
    <location>
        <begin position="389"/>
        <end position="411"/>
    </location>
</feature>
<dbReference type="eggNOG" id="ENOG502RUU3">
    <property type="taxonomic scope" value="Eukaryota"/>
</dbReference>